<proteinExistence type="predicted"/>
<dbReference type="Pfam" id="PF00400">
    <property type="entry name" value="WD40"/>
    <property type="match status" value="2"/>
</dbReference>
<dbReference type="SMART" id="SM00320">
    <property type="entry name" value="WD40"/>
    <property type="match status" value="2"/>
</dbReference>
<dbReference type="EMBL" id="CAJJDO010000052">
    <property type="protein sequence ID" value="CAD8169889.1"/>
    <property type="molecule type" value="Genomic_DNA"/>
</dbReference>
<dbReference type="InterPro" id="IPR001680">
    <property type="entry name" value="WD40_rpt"/>
</dbReference>
<dbReference type="OrthoDB" id="538223at2759"/>
<evidence type="ECO:0000313" key="2">
    <source>
        <dbReference type="EMBL" id="CAD8169889.1"/>
    </source>
</evidence>
<comment type="caution">
    <text evidence="2">The sequence shown here is derived from an EMBL/GenBank/DDBJ whole genome shotgun (WGS) entry which is preliminary data.</text>
</comment>
<organism evidence="2 3">
    <name type="scientific">Paramecium pentaurelia</name>
    <dbReference type="NCBI Taxonomy" id="43138"/>
    <lineage>
        <taxon>Eukaryota</taxon>
        <taxon>Sar</taxon>
        <taxon>Alveolata</taxon>
        <taxon>Ciliophora</taxon>
        <taxon>Intramacronucleata</taxon>
        <taxon>Oligohymenophorea</taxon>
        <taxon>Peniculida</taxon>
        <taxon>Parameciidae</taxon>
        <taxon>Paramecium</taxon>
    </lineage>
</organism>
<evidence type="ECO:0000313" key="3">
    <source>
        <dbReference type="Proteomes" id="UP000689195"/>
    </source>
</evidence>
<dbReference type="InterPro" id="IPR001646">
    <property type="entry name" value="5peptide_repeat"/>
</dbReference>
<keyword evidence="3" id="KW-1185">Reference proteome</keyword>
<dbReference type="Pfam" id="PF00805">
    <property type="entry name" value="Pentapeptide"/>
    <property type="match status" value="1"/>
</dbReference>
<keyword evidence="1" id="KW-0853">WD repeat</keyword>
<dbReference type="PROSITE" id="PS50082">
    <property type="entry name" value="WD_REPEATS_2"/>
    <property type="match status" value="2"/>
</dbReference>
<dbReference type="InterPro" id="IPR019775">
    <property type="entry name" value="WD40_repeat_CS"/>
</dbReference>
<dbReference type="PROSITE" id="PS00678">
    <property type="entry name" value="WD_REPEATS_1"/>
    <property type="match status" value="1"/>
</dbReference>
<feature type="repeat" description="WD" evidence="1">
    <location>
        <begin position="427"/>
        <end position="468"/>
    </location>
</feature>
<accession>A0A8S1V2A7</accession>
<dbReference type="PANTHER" id="PTHR45333">
    <property type="entry name" value="MEMBRANE PROTEIN-RELATED"/>
    <property type="match status" value="1"/>
</dbReference>
<name>A0A8S1V2A7_9CILI</name>
<evidence type="ECO:0000256" key="1">
    <source>
        <dbReference type="PROSITE-ProRule" id="PRU00221"/>
    </source>
</evidence>
<gene>
    <name evidence="2" type="ORF">PPENT_87.1.T0520029</name>
</gene>
<reference evidence="2" key="1">
    <citation type="submission" date="2021-01" db="EMBL/GenBank/DDBJ databases">
        <authorList>
            <consortium name="Genoscope - CEA"/>
            <person name="William W."/>
        </authorList>
    </citation>
    <scope>NUCLEOTIDE SEQUENCE</scope>
</reference>
<dbReference type="PROSITE" id="PS50294">
    <property type="entry name" value="WD_REPEATS_REGION"/>
    <property type="match status" value="2"/>
</dbReference>
<dbReference type="AlphaFoldDB" id="A0A8S1V2A7"/>
<sequence length="707" mass="83638">MNCTYHIRNSYSLICKVPHKGECQRKLCDECLNKHGVDLKHTIPIKIFREMAMKELKDSKLDETSKLNEKRMAFKYLLSQTKSMLKKIWEELQKFINQVYHMIEKENQSFLNLITKILIQLNPLKKIQKNQQTCWWNYHIKAFIEKSNLEIQQIQQLIKIQPNQKEETEVYIMKEELFEVLTYIEDIDESIHKKILQIQCFRYFWIPFEEKQFYESQFNKQENISFINYQINKITNVLKNIKDHQFNKDDYSSKTYEKERQDLIKQIVKNKRSIDFIKFQFFQQAQMQNLFNVDLIQVDLRNLSFENIRIKNTSLIGGNFVQCNLNGSEFDNVDFSGLNLNGTQMFNCKWKNIKIHKFNKLDGHNSSDCSIRLWDIKTGQSKAKLVGHTSQVMSVYFSPDGNILASGSYDKSIRLWDVIIGYQKAKLDVHTSPVYSVCFSPDGNTLASRTDDNSVRTWDVETGQEIQSSDQNYKDVLMKFKTPFLQHNAISERVSNYIATLLISQQAIFQAKGALILKGEFINQFQRHYQNNKEVAFWKIQSKSGFDYYQKNYKFIYNQFLLSLSVCSSTSFLKIYKNISIQSLIPFQLNIRLFYFSIFKSMISLAQGIFIEMSQNLSINIYRSLNLNDTTLNKQPKQRSVSLTKRLKESAKQLFKEHQRQINTMAFFQQSRIQRQQQDAKNLKNNVDPILFKQLTQTIKKQRKQVE</sequence>
<protein>
    <submittedName>
        <fullName evidence="2">Uncharacterized protein</fullName>
    </submittedName>
</protein>
<dbReference type="PANTHER" id="PTHR45333:SF1">
    <property type="entry name" value="CHROMOSOME UNDETERMINED SCAFFOLD_625, WHOLE GENOME SHOTGUN SEQUENCE"/>
    <property type="match status" value="1"/>
</dbReference>
<feature type="repeat" description="WD" evidence="1">
    <location>
        <begin position="385"/>
        <end position="418"/>
    </location>
</feature>
<dbReference type="Proteomes" id="UP000689195">
    <property type="component" value="Unassembled WGS sequence"/>
</dbReference>